<dbReference type="Pfam" id="PF00149">
    <property type="entry name" value="Metallophos"/>
    <property type="match status" value="1"/>
</dbReference>
<dbReference type="eggNOG" id="COG1768">
    <property type="taxonomic scope" value="Bacteria"/>
</dbReference>
<dbReference type="GO" id="GO:0016787">
    <property type="term" value="F:hydrolase activity"/>
    <property type="evidence" value="ECO:0007669"/>
    <property type="project" value="InterPro"/>
</dbReference>
<dbReference type="EMBL" id="AGEI01000021">
    <property type="protein sequence ID" value="EHR33903.1"/>
    <property type="molecule type" value="Genomic_DNA"/>
</dbReference>
<evidence type="ECO:0000313" key="3">
    <source>
        <dbReference type="Proteomes" id="UP000004191"/>
    </source>
</evidence>
<dbReference type="Gene3D" id="3.60.21.10">
    <property type="match status" value="1"/>
</dbReference>
<dbReference type="InterPro" id="IPR051158">
    <property type="entry name" value="Metallophosphoesterase_sf"/>
</dbReference>
<keyword evidence="3" id="KW-1185">Reference proteome</keyword>
<protein>
    <recommendedName>
        <fullName evidence="1">Calcineurin-like phosphoesterase domain-containing protein</fullName>
    </recommendedName>
</protein>
<dbReference type="InterPro" id="IPR004843">
    <property type="entry name" value="Calcineurin-like_PHP"/>
</dbReference>
<dbReference type="PIRSF" id="PIRSF033094">
    <property type="entry name" value="Pesterase_CT488"/>
    <property type="match status" value="1"/>
</dbReference>
<dbReference type="InterPro" id="IPR014578">
    <property type="entry name" value="Pesterase_CT488"/>
</dbReference>
<dbReference type="OrthoDB" id="8610138at2"/>
<dbReference type="RefSeq" id="WP_005398235.1">
    <property type="nucleotide sequence ID" value="NZ_JH601088.1"/>
</dbReference>
<organism evidence="2 3">
    <name type="scientific">Helcococcus kunzii ATCC 51366</name>
    <dbReference type="NCBI Taxonomy" id="883114"/>
    <lineage>
        <taxon>Bacteria</taxon>
        <taxon>Bacillati</taxon>
        <taxon>Bacillota</taxon>
        <taxon>Tissierellia</taxon>
        <taxon>Tissierellales</taxon>
        <taxon>Peptoniphilaceae</taxon>
        <taxon>Helcococcus</taxon>
    </lineage>
</organism>
<dbReference type="PANTHER" id="PTHR31302">
    <property type="entry name" value="TRANSMEMBRANE PROTEIN WITH METALLOPHOSPHOESTERASE DOMAIN-RELATED"/>
    <property type="match status" value="1"/>
</dbReference>
<dbReference type="Proteomes" id="UP000004191">
    <property type="component" value="Unassembled WGS sequence"/>
</dbReference>
<reference evidence="2 3" key="1">
    <citation type="submission" date="2012-01" db="EMBL/GenBank/DDBJ databases">
        <title>The Genome Sequence of Helcococcus kunzii ATCC 51366.</title>
        <authorList>
            <consortium name="The Broad Institute Genome Sequencing Platform"/>
            <person name="Earl A."/>
            <person name="Ward D."/>
            <person name="Feldgarden M."/>
            <person name="Gevers D."/>
            <person name="Huys G."/>
            <person name="Young S.K."/>
            <person name="Zeng Q."/>
            <person name="Gargeya S."/>
            <person name="Fitzgerald M."/>
            <person name="Haas B."/>
            <person name="Abouelleil A."/>
            <person name="Alvarado L."/>
            <person name="Arachchi H.M."/>
            <person name="Berlin A."/>
            <person name="Chapman S.B."/>
            <person name="Gearin G."/>
            <person name="Goldberg J."/>
            <person name="Griggs A."/>
            <person name="Gujja S."/>
            <person name="Hansen M."/>
            <person name="Heiman D."/>
            <person name="Howarth C."/>
            <person name="Larimer J."/>
            <person name="Lui A."/>
            <person name="MacDonald P.J.P."/>
            <person name="McCowen C."/>
            <person name="Montmayeur A."/>
            <person name="Murphy C."/>
            <person name="Neiman D."/>
            <person name="Pearson M."/>
            <person name="Priest M."/>
            <person name="Roberts A."/>
            <person name="Saif S."/>
            <person name="Shea T."/>
            <person name="Sisk P."/>
            <person name="Stolte C."/>
            <person name="Sykes S."/>
            <person name="Wortman J."/>
            <person name="Nusbaum C."/>
            <person name="Birren B."/>
        </authorList>
    </citation>
    <scope>NUCLEOTIDE SEQUENCE [LARGE SCALE GENOMIC DNA]</scope>
    <source>
        <strain evidence="2 3">ATCC 51366</strain>
    </source>
</reference>
<evidence type="ECO:0000259" key="1">
    <source>
        <dbReference type="Pfam" id="PF00149"/>
    </source>
</evidence>
<proteinExistence type="predicted"/>
<dbReference type="InterPro" id="IPR029052">
    <property type="entry name" value="Metallo-depent_PP-like"/>
</dbReference>
<dbReference type="HOGENOM" id="CLU_1183887_0_0_9"/>
<dbReference type="AlphaFoldDB" id="H3NNC8"/>
<evidence type="ECO:0000313" key="2">
    <source>
        <dbReference type="EMBL" id="EHR33903.1"/>
    </source>
</evidence>
<accession>H3NNC8</accession>
<dbReference type="GeneID" id="96998836"/>
<sequence>MIYAIADLHLDITKEKDMSVFGGNWDNYEEKIFGNWNDIVSPDDLVLIPGDISWAMKLEDAVLDLDRIDKLNGKKIILKGNHDYWWTSLKKLNELNYKTINFLQNNSYLFDNTLIVGTRGWESRDSSNFSDDDEKIFLRELNRLELSISSGLKTYKEYDEIIAILHYPPFDKKLKPNEFEGIFKKYNIKKVVYGHIHGVAAQHMPQGKINNIEYYCVSGDLIDFKPVALK</sequence>
<feature type="domain" description="Calcineurin-like phosphoesterase" evidence="1">
    <location>
        <begin position="2"/>
        <end position="197"/>
    </location>
</feature>
<dbReference type="STRING" id="883114.HMPREF9709_00839"/>
<dbReference type="PANTHER" id="PTHR31302:SF22">
    <property type="entry name" value="PHOSPHOESTERASE"/>
    <property type="match status" value="1"/>
</dbReference>
<dbReference type="PATRIC" id="fig|883114.3.peg.829"/>
<gene>
    <name evidence="2" type="ORF">HMPREF9709_00839</name>
</gene>
<name>H3NNC8_9FIRM</name>
<dbReference type="SUPFAM" id="SSF56300">
    <property type="entry name" value="Metallo-dependent phosphatases"/>
    <property type="match status" value="1"/>
</dbReference>
<comment type="caution">
    <text evidence="2">The sequence shown here is derived from an EMBL/GenBank/DDBJ whole genome shotgun (WGS) entry which is preliminary data.</text>
</comment>